<evidence type="ECO:0000259" key="3">
    <source>
        <dbReference type="Pfam" id="PF20013"/>
    </source>
</evidence>
<feature type="transmembrane region" description="Helical" evidence="2">
    <location>
        <begin position="765"/>
        <end position="786"/>
    </location>
</feature>
<dbReference type="InterPro" id="IPR013783">
    <property type="entry name" value="Ig-like_fold"/>
</dbReference>
<organism evidence="5 6">
    <name type="scientific">Paenibacillus tyrfis</name>
    <dbReference type="NCBI Taxonomy" id="1501230"/>
    <lineage>
        <taxon>Bacteria</taxon>
        <taxon>Bacillati</taxon>
        <taxon>Bacillota</taxon>
        <taxon>Bacilli</taxon>
        <taxon>Bacillales</taxon>
        <taxon>Paenibacillaceae</taxon>
        <taxon>Paenibacillus</taxon>
    </lineage>
</organism>
<feature type="domain" description="GTPase-associated protein 1 middle" evidence="4">
    <location>
        <begin position="161"/>
        <end position="263"/>
    </location>
</feature>
<dbReference type="Gene3D" id="2.60.40.10">
    <property type="entry name" value="Immunoglobulins"/>
    <property type="match status" value="1"/>
</dbReference>
<sequence length="936" mass="104936">MSRDRNIQQHYFTRDREGIFRTNEGFDTVAKSAGLDNGFIKAALHPYCVYKAPQELLARGEADEGRYPEAFGVFHADSGELVIGRTVYVSADFTGQRSAFFTHHYVVPKARLDDFVRKPERLFAIRGFRDSYDIQDGKTIPELDELDYDAVAKAENPDRLLGRLKLDRTRFLQLLYAVMSSLTNKKKVYVALDADVSAGSAEAKRLMQLVYRCLPYAMRRQLGFVTYQSEPEGKQHYHVMFVEKGSIRLPDRQLEKDYLFDLPNERIHGVDLSGTEHSYLEYLWEHRGDTAGLERFYDFCEEALQDVGPPAALAVPTYSQLSELFRIEQGQDGLYEQNRAGTVKCILQYLTAETAGRKKRLNDLLGKLIRKELMDGDSVPTAEFVTPLLDYYAFADEGTKTLLIASFALYIRRAVSAASGDIRAAVPLIDPLRKQNAVFLSVLKQLHEQHPQTAEQYAAYRITASGSIKEFLEEIKFWLVSADDLLLQHFFRNELLKKVKKLLKAEKSRRMEVAKNTYIYFDRLPEREGKPQFEDFCMQIKLEIQLEMLEDLTPAELSYEDLMQLEFMLDPPQPELLHNLNSGGRMTLDLLTAVYRVLTLERRKPSDVVETIERLGPLDLERAQELLKKTLGDKVGPETFGKIAYAFSRPDAGVRGGGGYEASYDFDRMLEYVAAQTRGTDTIYEFMLWSAGDSRFSGGSGIDVHYRAALTRYFDRHDSKAFKNKPIKELLLSVPNEAFAAVFKEIKLKQDPGIVQFVLRRKRKLFRLGLLVLPLLLIIILLSTFWTPMMGAILRPAPTLTVETLPEKTAQPVVTVKASATDGGYDPSPSIFVNGQRVGTGQVSAPVVLMIGENTIEIKAENKYGKASEPVVKKVTLDLPMQGPTLPASGTSKAGGGTPSGGASGAQTSTEAVAGPKYTPANAKGKPDTQTNSGGR</sequence>
<dbReference type="Pfam" id="PF20013">
    <property type="entry name" value="GAP1-N2"/>
    <property type="match status" value="1"/>
</dbReference>
<keyword evidence="2" id="KW-0812">Transmembrane</keyword>
<protein>
    <submittedName>
        <fullName evidence="5">Uncharacterized protein</fullName>
    </submittedName>
</protein>
<feature type="region of interest" description="Disordered" evidence="1">
    <location>
        <begin position="880"/>
        <end position="936"/>
    </location>
</feature>
<dbReference type="eggNOG" id="ENOG502Z8TH">
    <property type="taxonomic scope" value="Bacteria"/>
</dbReference>
<dbReference type="AlphaFoldDB" id="A0A081P1S2"/>
<dbReference type="InterPro" id="IPR045402">
    <property type="entry name" value="GAP1-N2"/>
</dbReference>
<evidence type="ECO:0000313" key="6">
    <source>
        <dbReference type="Proteomes" id="UP000028123"/>
    </source>
</evidence>
<dbReference type="Pfam" id="PF20014">
    <property type="entry name" value="GAP1-M"/>
    <property type="match status" value="1"/>
</dbReference>
<dbReference type="EMBL" id="JNVM01000015">
    <property type="protein sequence ID" value="KEQ24645.1"/>
    <property type="molecule type" value="Genomic_DNA"/>
</dbReference>
<feature type="domain" description="GTPase-associated protein 1 N-terminal" evidence="3">
    <location>
        <begin position="6"/>
        <end position="145"/>
    </location>
</feature>
<comment type="caution">
    <text evidence="5">The sequence shown here is derived from an EMBL/GenBank/DDBJ whole genome shotgun (WGS) entry which is preliminary data.</text>
</comment>
<dbReference type="OrthoDB" id="2931061at2"/>
<dbReference type="RefSeq" id="WP_036684993.1">
    <property type="nucleotide sequence ID" value="NZ_JNVM01000015.1"/>
</dbReference>
<gene>
    <name evidence="5" type="ORF">ET33_07855</name>
</gene>
<dbReference type="Proteomes" id="UP000028123">
    <property type="component" value="Unassembled WGS sequence"/>
</dbReference>
<evidence type="ECO:0000256" key="2">
    <source>
        <dbReference type="SAM" id="Phobius"/>
    </source>
</evidence>
<evidence type="ECO:0000259" key="4">
    <source>
        <dbReference type="Pfam" id="PF20014"/>
    </source>
</evidence>
<accession>A0A081P1S2</accession>
<keyword evidence="2" id="KW-1133">Transmembrane helix</keyword>
<evidence type="ECO:0000313" key="5">
    <source>
        <dbReference type="EMBL" id="KEQ24645.1"/>
    </source>
</evidence>
<keyword evidence="6" id="KW-1185">Reference proteome</keyword>
<evidence type="ECO:0000256" key="1">
    <source>
        <dbReference type="SAM" id="MobiDB-lite"/>
    </source>
</evidence>
<reference evidence="5 6" key="1">
    <citation type="submission" date="2014-06" db="EMBL/GenBank/DDBJ databases">
        <title>Draft genome sequence of Paenibacillus sp. MSt1.</title>
        <authorList>
            <person name="Aw Y.K."/>
            <person name="Ong K.S."/>
            <person name="Gan H.M."/>
            <person name="Lee S.M."/>
        </authorList>
    </citation>
    <scope>NUCLEOTIDE SEQUENCE [LARGE SCALE GENOMIC DNA]</scope>
    <source>
        <strain evidence="5 6">MSt1</strain>
    </source>
</reference>
<feature type="compositionally biased region" description="Gly residues" evidence="1">
    <location>
        <begin position="893"/>
        <end position="904"/>
    </location>
</feature>
<keyword evidence="2" id="KW-0472">Membrane</keyword>
<proteinExistence type="predicted"/>
<name>A0A081P1S2_9BACL</name>
<dbReference type="InterPro" id="IPR045401">
    <property type="entry name" value="GAP1-M"/>
</dbReference>